<feature type="region of interest" description="Disordered" evidence="1">
    <location>
        <begin position="34"/>
        <end position="55"/>
    </location>
</feature>
<sequence length="193" mass="21049">MPDVGPLTVRVEPLTMHIEPSMMHIEPPTMHVAAAAAQPSESRPPRSRTCAADDLAFPSPVPSLAKVLKDGTMLENQRAQRQDQATGSLFNNACGFSLAGDGKAKQKKPEPPADFDFGLGSVWLGHVKVYDQAAIRKKNHHRVQNSNRFPWCSCTVRSAFTPPSQDGLRHPYAAAHAGAPELFQRLVAKPRPN</sequence>
<dbReference type="AlphaFoldDB" id="A0A550BRR0"/>
<proteinExistence type="predicted"/>
<comment type="caution">
    <text evidence="2">The sequence shown here is derived from an EMBL/GenBank/DDBJ whole genome shotgun (WGS) entry which is preliminary data.</text>
</comment>
<protein>
    <submittedName>
        <fullName evidence="2">Uncharacterized protein</fullName>
    </submittedName>
</protein>
<organism evidence="2 3">
    <name type="scientific">Schizophyllum amplum</name>
    <dbReference type="NCBI Taxonomy" id="97359"/>
    <lineage>
        <taxon>Eukaryota</taxon>
        <taxon>Fungi</taxon>
        <taxon>Dikarya</taxon>
        <taxon>Basidiomycota</taxon>
        <taxon>Agaricomycotina</taxon>
        <taxon>Agaricomycetes</taxon>
        <taxon>Agaricomycetidae</taxon>
        <taxon>Agaricales</taxon>
        <taxon>Schizophyllaceae</taxon>
        <taxon>Schizophyllum</taxon>
    </lineage>
</organism>
<dbReference type="Proteomes" id="UP000320762">
    <property type="component" value="Unassembled WGS sequence"/>
</dbReference>
<dbReference type="OrthoDB" id="3228777at2759"/>
<evidence type="ECO:0000313" key="2">
    <source>
        <dbReference type="EMBL" id="TRM55228.1"/>
    </source>
</evidence>
<name>A0A550BRR0_9AGAR</name>
<keyword evidence="3" id="KW-1185">Reference proteome</keyword>
<accession>A0A550BRR0</accession>
<evidence type="ECO:0000313" key="3">
    <source>
        <dbReference type="Proteomes" id="UP000320762"/>
    </source>
</evidence>
<reference evidence="2 3" key="1">
    <citation type="journal article" date="2019" name="New Phytol.">
        <title>Comparative genomics reveals unique wood-decay strategies and fruiting body development in the Schizophyllaceae.</title>
        <authorList>
            <person name="Almasi E."/>
            <person name="Sahu N."/>
            <person name="Krizsan K."/>
            <person name="Balint B."/>
            <person name="Kovacs G.M."/>
            <person name="Kiss B."/>
            <person name="Cseklye J."/>
            <person name="Drula E."/>
            <person name="Henrissat B."/>
            <person name="Nagy I."/>
            <person name="Chovatia M."/>
            <person name="Adam C."/>
            <person name="LaButti K."/>
            <person name="Lipzen A."/>
            <person name="Riley R."/>
            <person name="Grigoriev I.V."/>
            <person name="Nagy L.G."/>
        </authorList>
    </citation>
    <scope>NUCLEOTIDE SEQUENCE [LARGE SCALE GENOMIC DNA]</scope>
    <source>
        <strain evidence="2 3">NL-1724</strain>
    </source>
</reference>
<evidence type="ECO:0000256" key="1">
    <source>
        <dbReference type="SAM" id="MobiDB-lite"/>
    </source>
</evidence>
<dbReference type="EMBL" id="VDMD01000232">
    <property type="protein sequence ID" value="TRM55228.1"/>
    <property type="molecule type" value="Genomic_DNA"/>
</dbReference>
<gene>
    <name evidence="2" type="ORF">BD626DRAFT_579014</name>
</gene>